<protein>
    <submittedName>
        <fullName evidence="1">Uncharacterized protein</fullName>
    </submittedName>
</protein>
<name>A0AAV7E1D7_ARIFI</name>
<reference evidence="1 2" key="1">
    <citation type="submission" date="2021-07" db="EMBL/GenBank/DDBJ databases">
        <title>The Aristolochia fimbriata genome: insights into angiosperm evolution, floral development and chemical biosynthesis.</title>
        <authorList>
            <person name="Jiao Y."/>
        </authorList>
    </citation>
    <scope>NUCLEOTIDE SEQUENCE [LARGE SCALE GENOMIC DNA]</scope>
    <source>
        <strain evidence="1">IBCAS-2021</strain>
        <tissue evidence="1">Leaf</tissue>
    </source>
</reference>
<dbReference type="AlphaFoldDB" id="A0AAV7E1D7"/>
<keyword evidence="2" id="KW-1185">Reference proteome</keyword>
<dbReference type="EMBL" id="JAINDJ010000007">
    <property type="protein sequence ID" value="KAG9442191.1"/>
    <property type="molecule type" value="Genomic_DNA"/>
</dbReference>
<evidence type="ECO:0000313" key="1">
    <source>
        <dbReference type="EMBL" id="KAG9442191.1"/>
    </source>
</evidence>
<proteinExistence type="predicted"/>
<comment type="caution">
    <text evidence="1">The sequence shown here is derived from an EMBL/GenBank/DDBJ whole genome shotgun (WGS) entry which is preliminary data.</text>
</comment>
<evidence type="ECO:0000313" key="2">
    <source>
        <dbReference type="Proteomes" id="UP000825729"/>
    </source>
</evidence>
<accession>A0AAV7E1D7</accession>
<dbReference type="Proteomes" id="UP000825729">
    <property type="component" value="Unassembled WGS sequence"/>
</dbReference>
<sequence>MAGAQVGWQRAVASREDCCPINGTTHAISKTRYPFTIPMFKKDSKGPIRKEKTKTFLRENSRIREAYTVGS</sequence>
<gene>
    <name evidence="1" type="ORF">H6P81_018045</name>
</gene>
<organism evidence="1 2">
    <name type="scientific">Aristolochia fimbriata</name>
    <name type="common">White veined hardy Dutchman's pipe vine</name>
    <dbReference type="NCBI Taxonomy" id="158543"/>
    <lineage>
        <taxon>Eukaryota</taxon>
        <taxon>Viridiplantae</taxon>
        <taxon>Streptophyta</taxon>
        <taxon>Embryophyta</taxon>
        <taxon>Tracheophyta</taxon>
        <taxon>Spermatophyta</taxon>
        <taxon>Magnoliopsida</taxon>
        <taxon>Magnoliidae</taxon>
        <taxon>Piperales</taxon>
        <taxon>Aristolochiaceae</taxon>
        <taxon>Aristolochia</taxon>
    </lineage>
</organism>